<dbReference type="RefSeq" id="WP_023430757.1">
    <property type="nucleotide sequence ID" value="NZ_AWXZ01000013.1"/>
</dbReference>
<dbReference type="PANTHER" id="PTHR30469">
    <property type="entry name" value="MULTIDRUG RESISTANCE PROTEIN MDTA"/>
    <property type="match status" value="1"/>
</dbReference>
<feature type="compositionally biased region" description="Low complexity" evidence="3">
    <location>
        <begin position="386"/>
        <end position="404"/>
    </location>
</feature>
<dbReference type="Proteomes" id="UP000017819">
    <property type="component" value="Unassembled WGS sequence"/>
</dbReference>
<evidence type="ECO:0000256" key="2">
    <source>
        <dbReference type="SAM" id="Coils"/>
    </source>
</evidence>
<dbReference type="STRING" id="631454.N177_0608"/>
<dbReference type="eggNOG" id="COG0845">
    <property type="taxonomic scope" value="Bacteria"/>
</dbReference>
<dbReference type="Gene3D" id="1.10.101.10">
    <property type="entry name" value="PGBD-like superfamily/PGBD"/>
    <property type="match status" value="1"/>
</dbReference>
<dbReference type="GO" id="GO:0015562">
    <property type="term" value="F:efflux transmembrane transporter activity"/>
    <property type="evidence" value="ECO:0007669"/>
    <property type="project" value="TreeGrafter"/>
</dbReference>
<dbReference type="Gene3D" id="2.40.420.20">
    <property type="match status" value="1"/>
</dbReference>
<keyword evidence="2" id="KW-0175">Coiled coil</keyword>
<dbReference type="InterPro" id="IPR002477">
    <property type="entry name" value="Peptidoglycan-bd-like"/>
</dbReference>
<feature type="compositionally biased region" description="Acidic residues" evidence="3">
    <location>
        <begin position="405"/>
        <end position="414"/>
    </location>
</feature>
<proteinExistence type="inferred from homology"/>
<evidence type="ECO:0000256" key="1">
    <source>
        <dbReference type="ARBA" id="ARBA00009477"/>
    </source>
</evidence>
<dbReference type="NCBIfam" id="TIGR01730">
    <property type="entry name" value="RND_mfp"/>
    <property type="match status" value="1"/>
</dbReference>
<evidence type="ECO:0000313" key="5">
    <source>
        <dbReference type="EMBL" id="ESR26824.1"/>
    </source>
</evidence>
<feature type="domain" description="Peptidoglycan binding-like" evidence="4">
    <location>
        <begin position="429"/>
        <end position="480"/>
    </location>
</feature>
<dbReference type="AlphaFoldDB" id="V4RNH2"/>
<protein>
    <submittedName>
        <fullName evidence="5">Membrane-fusion protein</fullName>
    </submittedName>
</protein>
<gene>
    <name evidence="5" type="ORF">N177_0608</name>
</gene>
<keyword evidence="6" id="KW-1185">Reference proteome</keyword>
<dbReference type="EMBL" id="AWXZ01000013">
    <property type="protein sequence ID" value="ESR26824.1"/>
    <property type="molecule type" value="Genomic_DNA"/>
</dbReference>
<dbReference type="Gene3D" id="1.10.287.470">
    <property type="entry name" value="Helix hairpin bin"/>
    <property type="match status" value="1"/>
</dbReference>
<sequence>MARSPILIAGIAVAALGAWLASGLLREDGSSAPVTAERTEPRAPLVEVVTSQARPVSRHIVAQGDVLAFRRAPARTQTEGRVDEILVSQGERVEMRQPLLRLTLEGRGSRLREARALLEQRQQDYDAAATLLEQGYTTAQRVRELRTQLESAREEVRRLEEEVGDTTVRAPFAGVVDEIGVEAGEYLVANAEVATLIDNSPLRIVVRVNQQNIARVEVGRPARVSYATGAEELGRVCFVSAAADPATRTFRVEIRTPNEGNAIPSGISAEARIPTGETNAHFVSPAILSLGTDGTLGLKTVGEDGAVAFHPVEVVRAQTDGIWVSGLPDEARIVTIGQGFVQAGDEVRVSEADESGFAGAEPASGAGDIPEEVGQSICERRPALPDDPSAEPVAAADPDPAPEGLDPEEGADEGDAPRDGASAPVDSGTVARVQRLLNGLGFQAGPTDGLRGDQTRQAVRAFQDQQGLPATGTLDQATVERVIELAEAAADAGDDT</sequence>
<dbReference type="Gene3D" id="2.40.30.170">
    <property type="match status" value="1"/>
</dbReference>
<dbReference type="InterPro" id="IPR036366">
    <property type="entry name" value="PGBDSf"/>
</dbReference>
<feature type="region of interest" description="Disordered" evidence="3">
    <location>
        <begin position="351"/>
        <end position="370"/>
    </location>
</feature>
<dbReference type="Gene3D" id="2.40.50.100">
    <property type="match status" value="1"/>
</dbReference>
<comment type="similarity">
    <text evidence="1">Belongs to the membrane fusion protein (MFP) (TC 8.A.1) family.</text>
</comment>
<dbReference type="InterPro" id="IPR036365">
    <property type="entry name" value="PGBD-like_sf"/>
</dbReference>
<accession>V4RNH2</accession>
<feature type="region of interest" description="Disordered" evidence="3">
    <location>
        <begin position="380"/>
        <end position="426"/>
    </location>
</feature>
<dbReference type="PANTHER" id="PTHR30469:SF29">
    <property type="entry name" value="BLR2860 PROTEIN"/>
    <property type="match status" value="1"/>
</dbReference>
<organism evidence="5 6">
    <name type="scientific">Lutibaculum baratangense AMV1</name>
    <dbReference type="NCBI Taxonomy" id="631454"/>
    <lineage>
        <taxon>Bacteria</taxon>
        <taxon>Pseudomonadati</taxon>
        <taxon>Pseudomonadota</taxon>
        <taxon>Alphaproteobacteria</taxon>
        <taxon>Hyphomicrobiales</taxon>
        <taxon>Tepidamorphaceae</taxon>
        <taxon>Lutibaculum</taxon>
    </lineage>
</organism>
<evidence type="ECO:0000259" key="4">
    <source>
        <dbReference type="Pfam" id="PF01471"/>
    </source>
</evidence>
<dbReference type="Pfam" id="PF01471">
    <property type="entry name" value="PG_binding_1"/>
    <property type="match status" value="1"/>
</dbReference>
<comment type="caution">
    <text evidence="5">The sequence shown here is derived from an EMBL/GenBank/DDBJ whole genome shotgun (WGS) entry which is preliminary data.</text>
</comment>
<feature type="coiled-coil region" evidence="2">
    <location>
        <begin position="139"/>
        <end position="169"/>
    </location>
</feature>
<dbReference type="InterPro" id="IPR006143">
    <property type="entry name" value="RND_pump_MFP"/>
</dbReference>
<dbReference type="SUPFAM" id="SSF47090">
    <property type="entry name" value="PGBD-like"/>
    <property type="match status" value="1"/>
</dbReference>
<name>V4RNH2_9HYPH</name>
<evidence type="ECO:0000256" key="3">
    <source>
        <dbReference type="SAM" id="MobiDB-lite"/>
    </source>
</evidence>
<dbReference type="OrthoDB" id="9806939at2"/>
<dbReference type="SUPFAM" id="SSF111369">
    <property type="entry name" value="HlyD-like secretion proteins"/>
    <property type="match status" value="1"/>
</dbReference>
<reference evidence="5 6" key="1">
    <citation type="journal article" date="2014" name="Genome Announc.">
        <title>Draft Genome Sequence of Lutibaculum baratangense Strain AMV1T, Isolated from a Mud Volcano in Andamans, India.</title>
        <authorList>
            <person name="Singh A."/>
            <person name="Sreenivas A."/>
            <person name="Sathyanarayana Reddy G."/>
            <person name="Pinnaka A.K."/>
            <person name="Shivaji S."/>
        </authorList>
    </citation>
    <scope>NUCLEOTIDE SEQUENCE [LARGE SCALE GENOMIC DNA]</scope>
    <source>
        <strain evidence="5 6">AMV1</strain>
    </source>
</reference>
<dbReference type="PATRIC" id="fig|631454.5.peg.598"/>
<dbReference type="GO" id="GO:1990281">
    <property type="term" value="C:efflux pump complex"/>
    <property type="evidence" value="ECO:0007669"/>
    <property type="project" value="TreeGrafter"/>
</dbReference>
<evidence type="ECO:0000313" key="6">
    <source>
        <dbReference type="Proteomes" id="UP000017819"/>
    </source>
</evidence>